<feature type="compositionally biased region" description="Polar residues" evidence="1">
    <location>
        <begin position="258"/>
        <end position="279"/>
    </location>
</feature>
<dbReference type="AlphaFoldDB" id="A0ABD1Z5G4"/>
<name>A0ABD1Z5G4_9MARC</name>
<dbReference type="EMBL" id="JBHFFA010000002">
    <property type="protein sequence ID" value="KAL2642624.1"/>
    <property type="molecule type" value="Genomic_DNA"/>
</dbReference>
<evidence type="ECO:0000259" key="2">
    <source>
        <dbReference type="Pfam" id="PF16719"/>
    </source>
</evidence>
<feature type="compositionally biased region" description="Basic and acidic residues" evidence="1">
    <location>
        <begin position="227"/>
        <end position="237"/>
    </location>
</feature>
<reference evidence="3 4" key="1">
    <citation type="submission" date="2024-09" db="EMBL/GenBank/DDBJ databases">
        <title>Chromosome-scale assembly of Riccia fluitans.</title>
        <authorList>
            <person name="Paukszto L."/>
            <person name="Sawicki J."/>
            <person name="Karawczyk K."/>
            <person name="Piernik-Szablinska J."/>
            <person name="Szczecinska M."/>
            <person name="Mazdziarz M."/>
        </authorList>
    </citation>
    <scope>NUCLEOTIDE SEQUENCE [LARGE SCALE GENOMIC DNA]</scope>
    <source>
        <strain evidence="3">Rf_01</strain>
        <tissue evidence="3">Aerial parts of the thallus</tissue>
    </source>
</reference>
<sequence>MMPDGENGIRVRFPEFREDEDEVWDFDYLKRFDGDLSCVIRFSSDQLQDGECDRVEVGMLVCARYVRYTDSEEEGSDEEVRFFDAEVIKIDRSAHTILPSGEEFCNCVFEVSWMAGPGKKKRKEHSTDHLGCADICVHNEADVETHPVLKSIRRFLQGRVLGPQAKQHPARVSVKSKKAKFDSLSATLITEQPKGSPTASLQVTSPATQDSDSDCVITGSSPTSRTSFRDYHRDVCSRENSQASLLRPSRADSEADTQEGSCSVSTEASEDVSSTTSFAGTKKRETCNSQNSEQVFSSRPRVKSKRMRGCVTNMVSPPAWFNSASLS</sequence>
<dbReference type="Proteomes" id="UP001605036">
    <property type="component" value="Unassembled WGS sequence"/>
</dbReference>
<evidence type="ECO:0000313" key="3">
    <source>
        <dbReference type="EMBL" id="KAL2642624.1"/>
    </source>
</evidence>
<dbReference type="InterPro" id="IPR032001">
    <property type="entry name" value="SAWADEE_dom"/>
</dbReference>
<feature type="compositionally biased region" description="Polar residues" evidence="1">
    <location>
        <begin position="287"/>
        <end position="297"/>
    </location>
</feature>
<dbReference type="PANTHER" id="PTHR36384:SF1">
    <property type="entry name" value="SAWADEE PROTEIN"/>
    <property type="match status" value="1"/>
</dbReference>
<feature type="compositionally biased region" description="Polar residues" evidence="1">
    <location>
        <begin position="187"/>
        <end position="210"/>
    </location>
</feature>
<protein>
    <recommendedName>
        <fullName evidence="2">SAWADEE domain-containing protein</fullName>
    </recommendedName>
</protein>
<organism evidence="3 4">
    <name type="scientific">Riccia fluitans</name>
    <dbReference type="NCBI Taxonomy" id="41844"/>
    <lineage>
        <taxon>Eukaryota</taxon>
        <taxon>Viridiplantae</taxon>
        <taxon>Streptophyta</taxon>
        <taxon>Embryophyta</taxon>
        <taxon>Marchantiophyta</taxon>
        <taxon>Marchantiopsida</taxon>
        <taxon>Marchantiidae</taxon>
        <taxon>Marchantiales</taxon>
        <taxon>Ricciaceae</taxon>
        <taxon>Riccia</taxon>
    </lineage>
</organism>
<accession>A0ABD1Z5G4</accession>
<feature type="region of interest" description="Disordered" evidence="1">
    <location>
        <begin position="187"/>
        <end position="309"/>
    </location>
</feature>
<comment type="caution">
    <text evidence="3">The sequence shown here is derived from an EMBL/GenBank/DDBJ whole genome shotgun (WGS) entry which is preliminary data.</text>
</comment>
<dbReference type="PANTHER" id="PTHR36384">
    <property type="entry name" value="SAWADEE PROTEIN"/>
    <property type="match status" value="1"/>
</dbReference>
<evidence type="ECO:0000313" key="4">
    <source>
        <dbReference type="Proteomes" id="UP001605036"/>
    </source>
</evidence>
<evidence type="ECO:0000256" key="1">
    <source>
        <dbReference type="SAM" id="MobiDB-lite"/>
    </source>
</evidence>
<proteinExistence type="predicted"/>
<keyword evidence="4" id="KW-1185">Reference proteome</keyword>
<gene>
    <name evidence="3" type="ORF">R1flu_010211</name>
</gene>
<dbReference type="Pfam" id="PF16719">
    <property type="entry name" value="SAWADEE"/>
    <property type="match status" value="1"/>
</dbReference>
<feature type="domain" description="SAWADEE" evidence="2">
    <location>
        <begin position="8"/>
        <end position="127"/>
    </location>
</feature>